<dbReference type="InterPro" id="IPR036388">
    <property type="entry name" value="WH-like_DNA-bd_sf"/>
</dbReference>
<keyword evidence="7" id="KW-0378">Hydrolase</keyword>
<dbReference type="SUPFAM" id="SSF158702">
    <property type="entry name" value="Sec63 N-terminal domain-like"/>
    <property type="match status" value="2"/>
</dbReference>
<dbReference type="Pfam" id="PF02889">
    <property type="entry name" value="Sec63"/>
    <property type="match status" value="2"/>
</dbReference>
<dbReference type="Gene3D" id="1.10.10.10">
    <property type="entry name" value="Winged helix-like DNA-binding domain superfamily/Winged helix DNA-binding domain"/>
    <property type="match status" value="2"/>
</dbReference>
<reference evidence="19" key="1">
    <citation type="submission" date="2020-04" db="EMBL/GenBank/DDBJ databases">
        <authorList>
            <person name="Neveu A P."/>
        </authorList>
    </citation>
    <scope>NUCLEOTIDE SEQUENCE</scope>
    <source>
        <tissue evidence="19">Whole embryo</tissue>
    </source>
</reference>
<evidence type="ECO:0000256" key="7">
    <source>
        <dbReference type="ARBA" id="ARBA00022801"/>
    </source>
</evidence>
<dbReference type="PIRSF" id="PIRSF039073">
    <property type="entry name" value="BRR2"/>
    <property type="match status" value="1"/>
</dbReference>
<feature type="domain" description="Helicase C-terminal" evidence="18">
    <location>
        <begin position="1528"/>
        <end position="1735"/>
    </location>
</feature>
<dbReference type="CDD" id="cd18020">
    <property type="entry name" value="DEXHc_ASCC3_1"/>
    <property type="match status" value="1"/>
</dbReference>
<proteinExistence type="evidence at transcript level"/>
<dbReference type="Gene3D" id="1.10.150.20">
    <property type="entry name" value="5' to 3' exonuclease, C-terminal subdomain"/>
    <property type="match status" value="1"/>
</dbReference>
<dbReference type="SMART" id="SM00382">
    <property type="entry name" value="AAA"/>
    <property type="match status" value="2"/>
</dbReference>
<dbReference type="PROSITE" id="PS51194">
    <property type="entry name" value="HELICASE_CTER"/>
    <property type="match status" value="2"/>
</dbReference>
<dbReference type="InterPro" id="IPR057842">
    <property type="entry name" value="WH_MER3"/>
</dbReference>
<dbReference type="InterPro" id="IPR001650">
    <property type="entry name" value="Helicase_C-like"/>
</dbReference>
<evidence type="ECO:0000259" key="17">
    <source>
        <dbReference type="PROSITE" id="PS51192"/>
    </source>
</evidence>
<sequence length="2181" mass="247953">MTFSGRELPRLTTALHEFGGISQHYEPLKNKDNVHEGLQPTWAEIQVVLRKYLKNKQSLSKFKHCIRDFIELTSLVVGDDADTNVKQTTAAFLFLKLFSIEELSPAVLHQIKSSLGAINSKSIQSIHAKTVEILQLTNPQSVDDLEFMLAQSENRKLYGDSLNLNLELPRFPTEYETDSGDEGASDLGTNILKKFQKNHYDLVNSASSNGSASTKPEPPSLSNTGILWLTREMKSHFNSNQLIEPTLAVLQSEKNNEEIQNELCELLGFDHLDLITEILSNRDSLLQDKAAKQRIPNHTNKGFPQMPRDAKPTYGCQVIVQTDSEKQLAKVIRKERKAYQKYAQNVVDREEEFDPSMLREQRVLSLAASAPLFSNPAQLSTTVERFPFVYDAQVQAQRTASFVGGVRMALPEGFTTKSNKMYEEVRLPANKGFLGEPWPLIRIRDLDDIAQLAFSGTKRLNVVQSRVFETAYKSNENLLICAPTGAGKTNVAMLTVVREIIQNVVSGVIQLDKFKIVYVAPMKALAAEMTENFGKRLSPLGVAVRELTGDMQLTKAEIASTQMLITTPEKWDVVTRKSTGDVSLARLVRLLIIDEVHLLHDERGPVLETLVARTLRQVETQQTMIRIVGLSATLPNYIDVARFLRVNPHKGLFFFDGRFRPVPLQQTFVGVKARSVMQQRMDMDEVCYEIISENLDNDNQVLVFVHARSATVKTAQSLIEIARKFSETQKFSCQMMEGYGQAEHQMQRSRNRELKELFTSGLGVHHAGMLRSDRNLVEKLFSQGLIKVLCCTATLAWGVNLPAHAVVIKGTQVYNAQQGSFVDLGILDVMQIFGRAGRPQFDTTGEGTIITTHDKLSRYLSLMTRQNPIESRFVDCMVDNLNAEITLGTVNNVEDGVKWLSYTYLFTRMRKNPLAYGIAPKVIADDPSLDKWQRDLVSTAGKKLDRAKMVRYDERTSYFHPTDLGRTASHFYIKYKSIETFNECINSTMDISAILSMISKSNEFEQIKVRDEEMNELDELVDECCVVKLKGGPEDVEGKANILLQTYISSGEVRSFSLVSDLMYIAQNAARIVRGVFEIVIKQGKTRLADRLLKLCKSVDRRFWPHNTPLRQFGSRLNRDIYRKIEDQKLTIDKMRDMAPKDIGHMLRHPNIGEKVARCIQELPYVALETSIQPITRSILRIRLAITPMFRWNNHVHGKMSEPFWMWVEDPDSEHMYHSEYIHLSKKNVVRSEPHVITFTIPLIEPRPTQYYVHVESDRWFGSSAICPISFKHLILPDRHPPHTELLDLEPLPITALNNVGYQSVYNFTHFNPIQTQIFHCLYHNTTNALIGAPTGSGKTAAAELAIFQMLNNQPGSKAVYVAPLKALVRERMKDWSKRLAPKLGLKLVELTGDIAPDMRAVARSDVIITTPEKWDGVSRSWHTRGYVRQVALLIIDEIHLLGQDRGPVLEVIVSRTNFISSQTEKPVRIVGLSTALANARDLADWLGIRQMGLFNFRPSVRPVPMEVHIEGFAGRHYCPRMATMNKPCFQAIRTHSPAKPVLIFVSSRRQTRVTALDLIAHLAGEPDPKQWMNVDEREMEELLHLVQDTNLRLTLAFGIGLHHAGLVERDRSLVEKLFAEQKIQTLIATSTLAWGVNLPAHLVIVKGTEYFDGKHGRYCDFPITDVLQMMGRAGRPQYDDKAVAVILVHDVKKAFYKKFLYEPFPVESSLLEVLSDHLNAEIVAGTIANIQEAMDYLTWTYFFRRLLMNPTYYELQDTDHESVNIFLSKLLEKAITDLRTSGCLEEVNYDDENLLEATGAGKIASFYYLNHLTMRMLEENMKPDCSVEDIIQLLSEAQEFHELPVRHNEDSVNSELAKDLPVKVDPSTYDSPHTKTLLLLYAHLCRTVLPSTDYVTDLKSVLDQAIRVLQAFVDASADRGWIVTSLRCMHVIQMVTQASWFHESSFLILPHVDKRNVHVFKDIRFGKKSVKQLPELMSVYQKQPKVVERILSQTFNSNEVKKVCDHLSRLPVVDVQLSVKGWWASNTDKEEQRQVPATFQCDIRDSSSWLTVHADQEYFLSVNLRRLNAKNNRGNDKSLSPRFPKPKLEGWFLVLADRERRELRALKRISTLKSHSCEKISFWTPKSVGRTVLTLWLVSDSYLGLDQLYDVRLDVIEADIASQMNQEVRMDMNSEIGPFT</sequence>
<dbReference type="GO" id="GO:0043138">
    <property type="term" value="F:3'-5' DNA helicase activity"/>
    <property type="evidence" value="ECO:0007669"/>
    <property type="project" value="UniProtKB-EC"/>
</dbReference>
<dbReference type="EMBL" id="LR783103">
    <property type="protein sequence ID" value="CAB3223427.1"/>
    <property type="molecule type" value="mRNA"/>
</dbReference>
<evidence type="ECO:0000256" key="13">
    <source>
        <dbReference type="ARBA" id="ARBA00048988"/>
    </source>
</evidence>
<dbReference type="InterPro" id="IPR014001">
    <property type="entry name" value="Helicase_ATP-bd"/>
</dbReference>
<dbReference type="Gene3D" id="2.60.40.150">
    <property type="entry name" value="C2 domain"/>
    <property type="match status" value="2"/>
</dbReference>
<dbReference type="PANTHER" id="PTHR47961">
    <property type="entry name" value="DNA POLYMERASE THETA, PUTATIVE (AFU_ORTHOLOGUE AFUA_1G05260)-RELATED"/>
    <property type="match status" value="1"/>
</dbReference>
<dbReference type="GO" id="GO:0006397">
    <property type="term" value="P:mRNA processing"/>
    <property type="evidence" value="ECO:0007669"/>
    <property type="project" value="UniProtKB-ARBA"/>
</dbReference>
<dbReference type="FunFam" id="1.10.150.20:FF:000004">
    <property type="entry name" value="U5 small nuclear ribonucleoprotein helicase"/>
    <property type="match status" value="1"/>
</dbReference>
<dbReference type="Pfam" id="PF00271">
    <property type="entry name" value="Helicase_C"/>
    <property type="match status" value="2"/>
</dbReference>
<dbReference type="SUPFAM" id="SSF52540">
    <property type="entry name" value="P-loop containing nucleoside triphosphate hydrolases"/>
    <property type="match status" value="4"/>
</dbReference>
<dbReference type="FunFam" id="1.10.3380.10:FF:000002">
    <property type="entry name" value="Activating signal cointegrator 1 complex subunit 3"/>
    <property type="match status" value="1"/>
</dbReference>
<dbReference type="FunFam" id="2.60.40.150:FF:000113">
    <property type="entry name" value="activating signal cointegrator 1 complex subunit 3"/>
    <property type="match status" value="1"/>
</dbReference>
<dbReference type="FunFam" id="2.60.40.150:FF:000004">
    <property type="entry name" value="RNA helicase, activating signal cointegrator 1"/>
    <property type="match status" value="1"/>
</dbReference>
<feature type="domain" description="Helicase C-terminal" evidence="18">
    <location>
        <begin position="682"/>
        <end position="885"/>
    </location>
</feature>
<dbReference type="InterPro" id="IPR050474">
    <property type="entry name" value="Hel308_SKI2-like"/>
</dbReference>
<dbReference type="FunFam" id="1.10.10.10:FF:000024">
    <property type="entry name" value="U5 small nuclear ribonucleoprotein helicase"/>
    <property type="match status" value="1"/>
</dbReference>
<dbReference type="FunFam" id="3.40.50.300:FF:000198">
    <property type="entry name" value="Activating signal cointegrator 1 complex subunit"/>
    <property type="match status" value="1"/>
</dbReference>
<comment type="catalytic activity">
    <reaction evidence="13">
        <text>ATP + H2O = ADP + phosphate + H(+)</text>
        <dbReference type="Rhea" id="RHEA:13065"/>
        <dbReference type="ChEBI" id="CHEBI:15377"/>
        <dbReference type="ChEBI" id="CHEBI:15378"/>
        <dbReference type="ChEBI" id="CHEBI:30616"/>
        <dbReference type="ChEBI" id="CHEBI:43474"/>
        <dbReference type="ChEBI" id="CHEBI:456216"/>
        <dbReference type="EC" id="5.6.2.4"/>
    </reaction>
</comment>
<keyword evidence="8" id="KW-0347">Helicase</keyword>
<evidence type="ECO:0000256" key="1">
    <source>
        <dbReference type="ARBA" id="ARBA00004496"/>
    </source>
</evidence>
<dbReference type="Gene3D" id="1.10.3380.10">
    <property type="entry name" value="Sec63 N-terminal domain-like domain"/>
    <property type="match status" value="2"/>
</dbReference>
<evidence type="ECO:0000256" key="11">
    <source>
        <dbReference type="ARBA" id="ARBA00034617"/>
    </source>
</evidence>
<dbReference type="InterPro" id="IPR036390">
    <property type="entry name" value="WH_DNA-bd_sf"/>
</dbReference>
<feature type="domain" description="Helicase ATP-binding" evidence="17">
    <location>
        <begin position="469"/>
        <end position="652"/>
    </location>
</feature>
<dbReference type="GO" id="GO:0003676">
    <property type="term" value="F:nucleic acid binding"/>
    <property type="evidence" value="ECO:0007669"/>
    <property type="project" value="InterPro"/>
</dbReference>
<dbReference type="GO" id="GO:0016787">
    <property type="term" value="F:hydrolase activity"/>
    <property type="evidence" value="ECO:0007669"/>
    <property type="project" value="UniProtKB-KW"/>
</dbReference>
<dbReference type="PROSITE" id="PS51192">
    <property type="entry name" value="HELICASE_ATP_BIND_1"/>
    <property type="match status" value="2"/>
</dbReference>
<evidence type="ECO:0000256" key="9">
    <source>
        <dbReference type="ARBA" id="ARBA00022840"/>
    </source>
</evidence>
<keyword evidence="4" id="KW-0963">Cytoplasm</keyword>
<dbReference type="Pfam" id="PF23445">
    <property type="entry name" value="WHD_SNRNP200"/>
    <property type="match status" value="2"/>
</dbReference>
<comment type="subcellular location">
    <subcellularLocation>
        <location evidence="1">Cytoplasm</location>
    </subcellularLocation>
</comment>
<dbReference type="Pfam" id="PF00270">
    <property type="entry name" value="DEAD"/>
    <property type="match status" value="2"/>
</dbReference>
<evidence type="ECO:0000256" key="10">
    <source>
        <dbReference type="ARBA" id="ARBA00034541"/>
    </source>
</evidence>
<keyword evidence="5" id="KW-0677">Repeat</keyword>
<dbReference type="InterPro" id="IPR014756">
    <property type="entry name" value="Ig_E-set"/>
</dbReference>
<evidence type="ECO:0000256" key="14">
    <source>
        <dbReference type="ARBA" id="ARBA00064629"/>
    </source>
</evidence>
<dbReference type="FunFam" id="3.40.50.300:FF:000062">
    <property type="entry name" value="U5 small nuclear ribonucleoprotein helicase"/>
    <property type="match status" value="1"/>
</dbReference>
<dbReference type="FunFam" id="1.10.10.10:FF:000012">
    <property type="entry name" value="U5 small nuclear ribonucleoprotein helicase"/>
    <property type="match status" value="1"/>
</dbReference>
<dbReference type="SMART" id="SM00973">
    <property type="entry name" value="Sec63"/>
    <property type="match status" value="2"/>
</dbReference>
<dbReference type="SUPFAM" id="SSF46785">
    <property type="entry name" value="Winged helix' DNA-binding domain"/>
    <property type="match status" value="2"/>
</dbReference>
<dbReference type="InterPro" id="IPR011545">
    <property type="entry name" value="DEAD/DEAH_box_helicase_dom"/>
</dbReference>
<comment type="subunit">
    <text evidence="14">Component of a core complex containing at least PRPF8, SNRNP200, EFTUD2 and SNRNP40. Component of the U5 snRNP and U4/U6-U5 tri-snRNP complexes, building blocks of the spliceosome. Component of the U4/U6-U5 tri-snRNP complex composed of the U4, U6 and U5 snRNAs and at least PRPF3, PRPF4, PRPF6, PRPF8, PRPF31, SNRNP200, TXNL4A, SNRNP40, DDX23, CD2BP2, PPIH, SNU13, EFTUD2, SART1 and USP39. Component of precatalytic, catalytic and postcatalytic spliceosomal complexes. Component of the minor spliceosome, which splices U12-type introns. Interacts with C9orf78; the interaction is direct and mutually exclusive with its interaction with WBP4. Interacts with WBP4; the interaction is mutually exclusive with its interaction with C9orf78. Interacts with PRPF8. Interacts with TSSC4; the interaction is direct, excludes recruitment of C9ORF78 and WBP4 to SNRNP200 and negatively regulates its RNA helicase activity.</text>
</comment>
<evidence type="ECO:0000256" key="2">
    <source>
        <dbReference type="ARBA" id="ARBA00010140"/>
    </source>
</evidence>
<dbReference type="InterPro" id="IPR027417">
    <property type="entry name" value="P-loop_NTPase"/>
</dbReference>
<evidence type="ECO:0000256" key="12">
    <source>
        <dbReference type="ARBA" id="ARBA00034808"/>
    </source>
</evidence>
<organism evidence="19">
    <name type="scientific">Phallusia mammillata</name>
    <dbReference type="NCBI Taxonomy" id="59560"/>
    <lineage>
        <taxon>Eukaryota</taxon>
        <taxon>Metazoa</taxon>
        <taxon>Chordata</taxon>
        <taxon>Tunicata</taxon>
        <taxon>Ascidiacea</taxon>
        <taxon>Phlebobranchia</taxon>
        <taxon>Ascidiidae</taxon>
        <taxon>Phallusia</taxon>
    </lineage>
</organism>
<evidence type="ECO:0000256" key="16">
    <source>
        <dbReference type="ARBA" id="ARBA00077567"/>
    </source>
</evidence>
<comment type="catalytic activity">
    <reaction evidence="11">
        <text>Couples ATP hydrolysis with the unwinding of duplex DNA by translocating in the 3'-5' direction.</text>
        <dbReference type="EC" id="5.6.2.4"/>
    </reaction>
</comment>
<dbReference type="SMART" id="SM00490">
    <property type="entry name" value="HELICc"/>
    <property type="match status" value="2"/>
</dbReference>
<dbReference type="SUPFAM" id="SSF81296">
    <property type="entry name" value="E set domains"/>
    <property type="match status" value="1"/>
</dbReference>
<dbReference type="GO" id="GO:0005524">
    <property type="term" value="F:ATP binding"/>
    <property type="evidence" value="ECO:0007669"/>
    <property type="project" value="UniProtKB-KW"/>
</dbReference>
<dbReference type="Pfam" id="PF18149">
    <property type="entry name" value="Helicase_PWI"/>
    <property type="match status" value="1"/>
</dbReference>
<evidence type="ECO:0000256" key="4">
    <source>
        <dbReference type="ARBA" id="ARBA00022490"/>
    </source>
</evidence>
<dbReference type="CDD" id="cd18795">
    <property type="entry name" value="SF2_C_Ski2"/>
    <property type="match status" value="2"/>
</dbReference>
<dbReference type="Gene3D" id="3.40.50.300">
    <property type="entry name" value="P-loop containing nucleotide triphosphate hydrolases"/>
    <property type="match status" value="4"/>
</dbReference>
<keyword evidence="9" id="KW-0067">ATP-binding</keyword>
<evidence type="ECO:0000259" key="18">
    <source>
        <dbReference type="PROSITE" id="PS51194"/>
    </source>
</evidence>
<name>A0A6F9D7P2_9ASCI</name>
<comment type="similarity">
    <text evidence="2">Belongs to the helicase family. SKI2 subfamily.</text>
</comment>
<evidence type="ECO:0000256" key="8">
    <source>
        <dbReference type="ARBA" id="ARBA00022806"/>
    </source>
</evidence>
<evidence type="ECO:0000256" key="6">
    <source>
        <dbReference type="ARBA" id="ARBA00022741"/>
    </source>
</evidence>
<dbReference type="InterPro" id="IPR003593">
    <property type="entry name" value="AAA+_ATPase"/>
</dbReference>
<dbReference type="SMART" id="SM00487">
    <property type="entry name" value="DEXDc"/>
    <property type="match status" value="2"/>
</dbReference>
<evidence type="ECO:0000256" key="3">
    <source>
        <dbReference type="ARBA" id="ARBA00014590"/>
    </source>
</evidence>
<feature type="domain" description="Helicase ATP-binding" evidence="17">
    <location>
        <begin position="1320"/>
        <end position="1495"/>
    </location>
</feature>
<dbReference type="GO" id="GO:0180022">
    <property type="term" value="C:RQC-trigger complex"/>
    <property type="evidence" value="ECO:0007669"/>
    <property type="project" value="UniProtKB-ARBA"/>
</dbReference>
<dbReference type="InterPro" id="IPR041094">
    <property type="entry name" value="Brr2_helicase_PWI"/>
</dbReference>
<dbReference type="InterPro" id="IPR004179">
    <property type="entry name" value="Sec63-dom"/>
</dbReference>
<evidence type="ECO:0000313" key="19">
    <source>
        <dbReference type="EMBL" id="CAB3223427.1"/>
    </source>
</evidence>
<dbReference type="PANTHER" id="PTHR47961:SF13">
    <property type="entry name" value="ACTIVATING SIGNAL COINTEGRATOR 1 COMPLEX SUBUNIT 3"/>
    <property type="match status" value="1"/>
</dbReference>
<dbReference type="GO" id="GO:0005737">
    <property type="term" value="C:cytoplasm"/>
    <property type="evidence" value="ECO:0007669"/>
    <property type="project" value="UniProtKB-SubCell"/>
</dbReference>
<dbReference type="FunFam" id="1.10.3380.10:FF:000001">
    <property type="entry name" value="U5 small nuclear ribonucleoprotein helicase"/>
    <property type="match status" value="1"/>
</dbReference>
<dbReference type="FunFam" id="3.40.50.300:FF:000102">
    <property type="entry name" value="RNA helicase, activating signal cointegrator 1"/>
    <property type="match status" value="1"/>
</dbReference>
<dbReference type="FunFam" id="3.40.50.300:FF:000231">
    <property type="entry name" value="Activating signal cointegrator 1 complex subunit 3"/>
    <property type="match status" value="1"/>
</dbReference>
<keyword evidence="6" id="KW-0547">Nucleotide-binding</keyword>
<dbReference type="InterPro" id="IPR035892">
    <property type="entry name" value="C2_domain_sf"/>
</dbReference>
<evidence type="ECO:0000256" key="5">
    <source>
        <dbReference type="ARBA" id="ARBA00022737"/>
    </source>
</evidence>
<dbReference type="EC" id="5.6.2.4" evidence="12"/>
<evidence type="ECO:0000256" key="15">
    <source>
        <dbReference type="ARBA" id="ARBA00075915"/>
    </source>
</evidence>
<dbReference type="CDD" id="cd18022">
    <property type="entry name" value="DEXHc_ASCC3_2"/>
    <property type="match status" value="1"/>
</dbReference>
<protein>
    <recommendedName>
        <fullName evidence="3">Activating signal cointegrator 1 complex subunit 3</fullName>
        <ecNumber evidence="12">5.6.2.4</ecNumber>
    </recommendedName>
    <alternativeName>
        <fullName evidence="15">BRR2 homolog</fullName>
    </alternativeName>
    <alternativeName>
        <fullName evidence="10">U5 small nuclear ribonucleoprotein 200 kDa helicase</fullName>
    </alternativeName>
    <alternativeName>
        <fullName evidence="16">U5 snRNP-specific 200 kDa protein</fullName>
    </alternativeName>
</protein>
<accession>A0A6F9D7P2</accession>
<gene>
    <name evidence="19" type="primary">Ascc3</name>
</gene>